<protein>
    <submittedName>
        <fullName evidence="1">Uncharacterized protein</fullName>
    </submittedName>
</protein>
<keyword evidence="2" id="KW-1185">Reference proteome</keyword>
<evidence type="ECO:0000313" key="1">
    <source>
        <dbReference type="EMBL" id="KAJ5219511.1"/>
    </source>
</evidence>
<dbReference type="RefSeq" id="XP_058326341.1">
    <property type="nucleotide sequence ID" value="XM_058478011.1"/>
</dbReference>
<evidence type="ECO:0000313" key="2">
    <source>
        <dbReference type="Proteomes" id="UP001150941"/>
    </source>
</evidence>
<organism evidence="1 2">
    <name type="scientific">Penicillium chermesinum</name>
    <dbReference type="NCBI Taxonomy" id="63820"/>
    <lineage>
        <taxon>Eukaryota</taxon>
        <taxon>Fungi</taxon>
        <taxon>Dikarya</taxon>
        <taxon>Ascomycota</taxon>
        <taxon>Pezizomycotina</taxon>
        <taxon>Eurotiomycetes</taxon>
        <taxon>Eurotiomycetidae</taxon>
        <taxon>Eurotiales</taxon>
        <taxon>Aspergillaceae</taxon>
        <taxon>Penicillium</taxon>
    </lineage>
</organism>
<sequence length="241" mass="27607">MSKDMDTRFQRHTQCGVRGVWNSESHQRLIKFEFANMNFLVRFEADGYLPDLIPGNLKTQEEPVHIKSHMEPEDLLSSIKAASISIDPSETSEQEAIDLKISKGGRYIPQCAIFDLKTRSVKKEHIDTLSEEMGRLWIRQIPNFILAYHKSGKFDDIRVQDVRENMKQWEESEQPDLQRFATLLQTIISFARSTENERLELEHGADEEVLNIRVPGGIVNSVLPPALADRWNARSGSVTNS</sequence>
<dbReference type="PANTHER" id="PTHR35179:SF2">
    <property type="entry name" value="START DOMAIN-CONTAINING PROTEIN"/>
    <property type="match status" value="1"/>
</dbReference>
<reference evidence="1" key="1">
    <citation type="submission" date="2022-11" db="EMBL/GenBank/DDBJ databases">
        <authorList>
            <person name="Petersen C."/>
        </authorList>
    </citation>
    <scope>NUCLEOTIDE SEQUENCE</scope>
    <source>
        <strain evidence="1">IBT 19713</strain>
    </source>
</reference>
<reference evidence="1" key="2">
    <citation type="journal article" date="2023" name="IMA Fungus">
        <title>Comparative genomic study of the Penicillium genus elucidates a diverse pangenome and 15 lateral gene transfer events.</title>
        <authorList>
            <person name="Petersen C."/>
            <person name="Sorensen T."/>
            <person name="Nielsen M.R."/>
            <person name="Sondergaard T.E."/>
            <person name="Sorensen J.L."/>
            <person name="Fitzpatrick D.A."/>
            <person name="Frisvad J.C."/>
            <person name="Nielsen K.L."/>
        </authorList>
    </citation>
    <scope>NUCLEOTIDE SEQUENCE</scope>
    <source>
        <strain evidence="1">IBT 19713</strain>
    </source>
</reference>
<dbReference type="GeneID" id="83205314"/>
<dbReference type="PANTHER" id="PTHR35179">
    <property type="entry name" value="PROTEIN CBG02620"/>
    <property type="match status" value="1"/>
</dbReference>
<dbReference type="EMBL" id="JAPQKS010000007">
    <property type="protein sequence ID" value="KAJ5219511.1"/>
    <property type="molecule type" value="Genomic_DNA"/>
</dbReference>
<name>A0A9W9NGI0_9EURO</name>
<dbReference type="AlphaFoldDB" id="A0A9W9NGI0"/>
<gene>
    <name evidence="1" type="ORF">N7468_008715</name>
</gene>
<comment type="caution">
    <text evidence="1">The sequence shown here is derived from an EMBL/GenBank/DDBJ whole genome shotgun (WGS) entry which is preliminary data.</text>
</comment>
<proteinExistence type="predicted"/>
<dbReference type="OrthoDB" id="5393654at2759"/>
<accession>A0A9W9NGI0</accession>
<dbReference type="Proteomes" id="UP001150941">
    <property type="component" value="Unassembled WGS sequence"/>
</dbReference>